<name>A0A9Q3J511_9BASI</name>
<accession>A0A9Q3J511</accession>
<keyword evidence="3" id="KW-1185">Reference proteome</keyword>
<feature type="region of interest" description="Disordered" evidence="1">
    <location>
        <begin position="85"/>
        <end position="106"/>
    </location>
</feature>
<dbReference type="EMBL" id="AVOT02062395">
    <property type="protein sequence ID" value="MBW0555430.1"/>
    <property type="molecule type" value="Genomic_DNA"/>
</dbReference>
<comment type="caution">
    <text evidence="2">The sequence shown here is derived from an EMBL/GenBank/DDBJ whole genome shotgun (WGS) entry which is preliminary data.</text>
</comment>
<protein>
    <submittedName>
        <fullName evidence="2">Uncharacterized protein</fullName>
    </submittedName>
</protein>
<organism evidence="2 3">
    <name type="scientific">Austropuccinia psidii MF-1</name>
    <dbReference type="NCBI Taxonomy" id="1389203"/>
    <lineage>
        <taxon>Eukaryota</taxon>
        <taxon>Fungi</taxon>
        <taxon>Dikarya</taxon>
        <taxon>Basidiomycota</taxon>
        <taxon>Pucciniomycotina</taxon>
        <taxon>Pucciniomycetes</taxon>
        <taxon>Pucciniales</taxon>
        <taxon>Sphaerophragmiaceae</taxon>
        <taxon>Austropuccinia</taxon>
    </lineage>
</organism>
<evidence type="ECO:0000313" key="2">
    <source>
        <dbReference type="EMBL" id="MBW0555430.1"/>
    </source>
</evidence>
<reference evidence="2" key="1">
    <citation type="submission" date="2021-03" db="EMBL/GenBank/DDBJ databases">
        <title>Draft genome sequence of rust myrtle Austropuccinia psidii MF-1, a brazilian biotype.</title>
        <authorList>
            <person name="Quecine M.C."/>
            <person name="Pachon D.M.R."/>
            <person name="Bonatelli M.L."/>
            <person name="Correr F.H."/>
            <person name="Franceschini L.M."/>
            <person name="Leite T.F."/>
            <person name="Margarido G.R.A."/>
            <person name="Almeida C.A."/>
            <person name="Ferrarezi J.A."/>
            <person name="Labate C.A."/>
        </authorList>
    </citation>
    <scope>NUCLEOTIDE SEQUENCE</scope>
    <source>
        <strain evidence="2">MF-1</strain>
    </source>
</reference>
<evidence type="ECO:0000313" key="3">
    <source>
        <dbReference type="Proteomes" id="UP000765509"/>
    </source>
</evidence>
<gene>
    <name evidence="2" type="ORF">O181_095145</name>
</gene>
<evidence type="ECO:0000256" key="1">
    <source>
        <dbReference type="SAM" id="MobiDB-lite"/>
    </source>
</evidence>
<dbReference type="Proteomes" id="UP000765509">
    <property type="component" value="Unassembled WGS sequence"/>
</dbReference>
<proteinExistence type="predicted"/>
<dbReference type="AlphaFoldDB" id="A0A9Q3J511"/>
<sequence length="106" mass="11754">MARSLFLGHRARQRSSSTWFEAILAAMTCSLNPVTSFLAMRSNQISRLLFIDLHVRRYGFPEKLAADHAAGYSILRPTDRAIESNLGRSPNPHKLGYTAPLAGTPL</sequence>